<proteinExistence type="predicted"/>
<dbReference type="EMBL" id="MHOJ01000045">
    <property type="protein sequence ID" value="OGZ61308.1"/>
    <property type="molecule type" value="Genomic_DNA"/>
</dbReference>
<evidence type="ECO:0000256" key="1">
    <source>
        <dbReference type="SAM" id="Phobius"/>
    </source>
</evidence>
<sequence length="105" mass="12158">MKYGIIYLAQRKENREMFLFLSIYFFVVTLISMRIRTTHGGTTRVVGLGMFLFSLFFFLQWVGTLDMSDFVKLAFGNIVVIVSLVWLMFFSMCSKSAPADKNDIK</sequence>
<feature type="transmembrane region" description="Helical" evidence="1">
    <location>
        <begin position="17"/>
        <end position="33"/>
    </location>
</feature>
<gene>
    <name evidence="2" type="ORF">A3H51_02705</name>
</gene>
<keyword evidence="1" id="KW-0812">Transmembrane</keyword>
<evidence type="ECO:0000313" key="3">
    <source>
        <dbReference type="Proteomes" id="UP000178509"/>
    </source>
</evidence>
<accession>A0A1G2HHE7</accession>
<keyword evidence="1" id="KW-0472">Membrane</keyword>
<dbReference type="Proteomes" id="UP000178509">
    <property type="component" value="Unassembled WGS sequence"/>
</dbReference>
<keyword evidence="1" id="KW-1133">Transmembrane helix</keyword>
<protein>
    <submittedName>
        <fullName evidence="2">Uncharacterized protein</fullName>
    </submittedName>
</protein>
<dbReference type="AlphaFoldDB" id="A0A1G2HHE7"/>
<name>A0A1G2HHE7_9BACT</name>
<feature type="transmembrane region" description="Helical" evidence="1">
    <location>
        <begin position="74"/>
        <end position="93"/>
    </location>
</feature>
<evidence type="ECO:0000313" key="2">
    <source>
        <dbReference type="EMBL" id="OGZ61308.1"/>
    </source>
</evidence>
<reference evidence="2 3" key="1">
    <citation type="journal article" date="2016" name="Nat. Commun.">
        <title>Thousands of microbial genomes shed light on interconnected biogeochemical processes in an aquifer system.</title>
        <authorList>
            <person name="Anantharaman K."/>
            <person name="Brown C.T."/>
            <person name="Hug L.A."/>
            <person name="Sharon I."/>
            <person name="Castelle C.J."/>
            <person name="Probst A.J."/>
            <person name="Thomas B.C."/>
            <person name="Singh A."/>
            <person name="Wilkins M.J."/>
            <person name="Karaoz U."/>
            <person name="Brodie E.L."/>
            <person name="Williams K.H."/>
            <person name="Hubbard S.S."/>
            <person name="Banfield J.F."/>
        </authorList>
    </citation>
    <scope>NUCLEOTIDE SEQUENCE [LARGE SCALE GENOMIC DNA]</scope>
</reference>
<comment type="caution">
    <text evidence="2">The sequence shown here is derived from an EMBL/GenBank/DDBJ whole genome shotgun (WGS) entry which is preliminary data.</text>
</comment>
<dbReference type="STRING" id="1802164.A3H51_02705"/>
<feature type="transmembrane region" description="Helical" evidence="1">
    <location>
        <begin position="45"/>
        <end position="62"/>
    </location>
</feature>
<organism evidence="2 3">
    <name type="scientific">Candidatus Spechtbacteria bacterium RIFCSPLOWO2_02_FULL_38_8</name>
    <dbReference type="NCBI Taxonomy" id="1802164"/>
    <lineage>
        <taxon>Bacteria</taxon>
        <taxon>Candidatus Spechtiibacteriota</taxon>
    </lineage>
</organism>